<accession>A0A518CBW9</accession>
<dbReference type="Pfam" id="PF12831">
    <property type="entry name" value="FAD_oxidored"/>
    <property type="match status" value="1"/>
</dbReference>
<dbReference type="Proteomes" id="UP000318626">
    <property type="component" value="Chromosome"/>
</dbReference>
<keyword evidence="1" id="KW-0479">Metal-binding</keyword>
<evidence type="ECO:0000256" key="1">
    <source>
        <dbReference type="ARBA" id="ARBA00022723"/>
    </source>
</evidence>
<evidence type="ECO:0000256" key="4">
    <source>
        <dbReference type="ARBA" id="ARBA00023014"/>
    </source>
</evidence>
<gene>
    <name evidence="5" type="ORF">Pan97_37490</name>
</gene>
<protein>
    <submittedName>
        <fullName evidence="5">FAD dependent oxidoreductase</fullName>
    </submittedName>
</protein>
<dbReference type="KEGG" id="bvo:Pan97_37490"/>
<sequence length="101" mass="10731">MQVATGGSYAISYRSLIPKQGEATNLLVPCCLSSSHIAFGSIRMKPVFMILGQSSATAAALAIDQDIALQDLPYPILKEKLEKDGQQLLPSGAPKQISAQK</sequence>
<dbReference type="EMBL" id="CP036289">
    <property type="protein sequence ID" value="QDU76694.1"/>
    <property type="molecule type" value="Genomic_DNA"/>
</dbReference>
<name>A0A518CBW9_9BACT</name>
<keyword evidence="3" id="KW-0408">Iron</keyword>
<dbReference type="GO" id="GO:0051536">
    <property type="term" value="F:iron-sulfur cluster binding"/>
    <property type="evidence" value="ECO:0007669"/>
    <property type="project" value="UniProtKB-KW"/>
</dbReference>
<dbReference type="PANTHER" id="PTHR43498">
    <property type="entry name" value="FERREDOXIN:COB-COM HETERODISULFIDE REDUCTASE SUBUNIT A"/>
    <property type="match status" value="1"/>
</dbReference>
<dbReference type="InterPro" id="IPR039650">
    <property type="entry name" value="HdrA-like"/>
</dbReference>
<keyword evidence="4" id="KW-0411">Iron-sulfur</keyword>
<dbReference type="PANTHER" id="PTHR43498:SF1">
    <property type="entry name" value="COB--COM HETERODISULFIDE REDUCTASE IRON-SULFUR SUBUNIT A"/>
    <property type="match status" value="1"/>
</dbReference>
<keyword evidence="6" id="KW-1185">Reference proteome</keyword>
<evidence type="ECO:0000256" key="3">
    <source>
        <dbReference type="ARBA" id="ARBA00023004"/>
    </source>
</evidence>
<evidence type="ECO:0000313" key="5">
    <source>
        <dbReference type="EMBL" id="QDU76694.1"/>
    </source>
</evidence>
<dbReference type="GO" id="GO:0046872">
    <property type="term" value="F:metal ion binding"/>
    <property type="evidence" value="ECO:0007669"/>
    <property type="project" value="UniProtKB-KW"/>
</dbReference>
<evidence type="ECO:0000256" key="2">
    <source>
        <dbReference type="ARBA" id="ARBA00023002"/>
    </source>
</evidence>
<evidence type="ECO:0000313" key="6">
    <source>
        <dbReference type="Proteomes" id="UP000318626"/>
    </source>
</evidence>
<dbReference type="GO" id="GO:0016491">
    <property type="term" value="F:oxidoreductase activity"/>
    <property type="evidence" value="ECO:0007669"/>
    <property type="project" value="UniProtKB-KW"/>
</dbReference>
<organism evidence="5 6">
    <name type="scientific">Bremerella volcania</name>
    <dbReference type="NCBI Taxonomy" id="2527984"/>
    <lineage>
        <taxon>Bacteria</taxon>
        <taxon>Pseudomonadati</taxon>
        <taxon>Planctomycetota</taxon>
        <taxon>Planctomycetia</taxon>
        <taxon>Pirellulales</taxon>
        <taxon>Pirellulaceae</taxon>
        <taxon>Bremerella</taxon>
    </lineage>
</organism>
<dbReference type="OrthoDB" id="178250at2"/>
<reference evidence="6" key="1">
    <citation type="submission" date="2019-02" db="EMBL/GenBank/DDBJ databases">
        <title>Deep-cultivation of Planctomycetes and their phenomic and genomic characterization uncovers novel biology.</title>
        <authorList>
            <person name="Wiegand S."/>
            <person name="Jogler M."/>
            <person name="Boedeker C."/>
            <person name="Pinto D."/>
            <person name="Vollmers J."/>
            <person name="Rivas-Marin E."/>
            <person name="Kohn T."/>
            <person name="Peeters S.H."/>
            <person name="Heuer A."/>
            <person name="Rast P."/>
            <person name="Oberbeckmann S."/>
            <person name="Bunk B."/>
            <person name="Jeske O."/>
            <person name="Meyerdierks A."/>
            <person name="Storesund J.E."/>
            <person name="Kallscheuer N."/>
            <person name="Luecker S."/>
            <person name="Lage O.M."/>
            <person name="Pohl T."/>
            <person name="Merkel B.J."/>
            <person name="Hornburger P."/>
            <person name="Mueller R.-W."/>
            <person name="Bruemmer F."/>
            <person name="Labrenz M."/>
            <person name="Spormann A.M."/>
            <person name="Op den Camp H."/>
            <person name="Overmann J."/>
            <person name="Amann R."/>
            <person name="Jetten M.S.M."/>
            <person name="Mascher T."/>
            <person name="Medema M.H."/>
            <person name="Devos D.P."/>
            <person name="Kaster A.-K."/>
            <person name="Ovreas L."/>
            <person name="Rohde M."/>
            <person name="Galperin M.Y."/>
            <person name="Jogler C."/>
        </authorList>
    </citation>
    <scope>NUCLEOTIDE SEQUENCE [LARGE SCALE GENOMIC DNA]</scope>
    <source>
        <strain evidence="6">Pan97</strain>
    </source>
</reference>
<proteinExistence type="predicted"/>
<dbReference type="AlphaFoldDB" id="A0A518CBW9"/>
<keyword evidence="2" id="KW-0560">Oxidoreductase</keyword>